<dbReference type="Proteomes" id="UP000050741">
    <property type="component" value="Unassembled WGS sequence"/>
</dbReference>
<dbReference type="WBParaSite" id="GPLIN_000827700">
    <property type="protein sequence ID" value="GPLIN_000827700"/>
    <property type="gene ID" value="GPLIN_000827700"/>
</dbReference>
<organism evidence="1 2">
    <name type="scientific">Globodera pallida</name>
    <name type="common">Potato cyst nematode worm</name>
    <name type="synonym">Heterodera pallida</name>
    <dbReference type="NCBI Taxonomy" id="36090"/>
    <lineage>
        <taxon>Eukaryota</taxon>
        <taxon>Metazoa</taxon>
        <taxon>Ecdysozoa</taxon>
        <taxon>Nematoda</taxon>
        <taxon>Chromadorea</taxon>
        <taxon>Rhabditida</taxon>
        <taxon>Tylenchina</taxon>
        <taxon>Tylenchomorpha</taxon>
        <taxon>Tylenchoidea</taxon>
        <taxon>Heteroderidae</taxon>
        <taxon>Heteroderinae</taxon>
        <taxon>Globodera</taxon>
    </lineage>
</organism>
<proteinExistence type="predicted"/>
<evidence type="ECO:0000313" key="2">
    <source>
        <dbReference type="WBParaSite" id="GPLIN_000827700"/>
    </source>
</evidence>
<accession>A0A183C5Y2</accession>
<name>A0A183C5Y2_GLOPA</name>
<sequence length="123" mass="13957">MCGSPHSHHFDDIRPCPSTLIELDPKIEAEKGWEESRVLSLIVRKTRAAVAALRYVKAHADTVSLASIEQSVQFQQLLLQIEGDRRPPALLMLNQHALNMTFNFLCNTQMFPGVHERFISMES</sequence>
<protein>
    <submittedName>
        <fullName evidence="2">Uncharacterized protein</fullName>
    </submittedName>
</protein>
<reference evidence="1" key="1">
    <citation type="submission" date="2013-12" db="EMBL/GenBank/DDBJ databases">
        <authorList>
            <person name="Aslett M."/>
        </authorList>
    </citation>
    <scope>NUCLEOTIDE SEQUENCE [LARGE SCALE GENOMIC DNA]</scope>
    <source>
        <strain evidence="1">Lindley</strain>
    </source>
</reference>
<keyword evidence="1" id="KW-1185">Reference proteome</keyword>
<dbReference type="AlphaFoldDB" id="A0A183C5Y2"/>
<evidence type="ECO:0000313" key="1">
    <source>
        <dbReference type="Proteomes" id="UP000050741"/>
    </source>
</evidence>
<reference evidence="2" key="3">
    <citation type="submission" date="2016-06" db="UniProtKB">
        <authorList>
            <consortium name="WormBaseParasite"/>
        </authorList>
    </citation>
    <scope>IDENTIFICATION</scope>
</reference>
<reference evidence="1" key="2">
    <citation type="submission" date="2014-05" db="EMBL/GenBank/DDBJ databases">
        <title>The genome and life-stage specific transcriptomes of Globodera pallida elucidate key aspects of plant parasitism by a cyst nematode.</title>
        <authorList>
            <person name="Cotton J.A."/>
            <person name="Lilley C.J."/>
            <person name="Jones L.M."/>
            <person name="Kikuchi T."/>
            <person name="Reid A.J."/>
            <person name="Thorpe P."/>
            <person name="Tsai I.J."/>
            <person name="Beasley H."/>
            <person name="Blok V."/>
            <person name="Cock P.J.A."/>
            <person name="Van den Akker S.E."/>
            <person name="Holroyd N."/>
            <person name="Hunt M."/>
            <person name="Mantelin S."/>
            <person name="Naghra H."/>
            <person name="Pain A."/>
            <person name="Palomares-Rius J.E."/>
            <person name="Zarowiecki M."/>
            <person name="Berriman M."/>
            <person name="Jones J.T."/>
            <person name="Urwin P.E."/>
        </authorList>
    </citation>
    <scope>NUCLEOTIDE SEQUENCE [LARGE SCALE GENOMIC DNA]</scope>
    <source>
        <strain evidence="1">Lindley</strain>
    </source>
</reference>